<accession>A0A9P0AM42</accession>
<dbReference type="PROSITE" id="PS50950">
    <property type="entry name" value="ZF_THAP"/>
    <property type="match status" value="1"/>
</dbReference>
<keyword evidence="5" id="KW-0862">Zinc</keyword>
<keyword evidence="9" id="KW-0804">Transcription</keyword>
<feature type="domain" description="THAP-type" evidence="13">
    <location>
        <begin position="25"/>
        <end position="121"/>
    </location>
</feature>
<dbReference type="InterPro" id="IPR006612">
    <property type="entry name" value="THAP_Znf"/>
</dbReference>
<dbReference type="Proteomes" id="UP001152759">
    <property type="component" value="Chromosome 8"/>
</dbReference>
<reference evidence="14" key="1">
    <citation type="submission" date="2021-12" db="EMBL/GenBank/DDBJ databases">
        <authorList>
            <person name="King R."/>
        </authorList>
    </citation>
    <scope>NUCLEOTIDE SEQUENCE</scope>
</reference>
<gene>
    <name evidence="14" type="ORF">BEMITA_LOCUS13002</name>
</gene>
<evidence type="ECO:0000313" key="14">
    <source>
        <dbReference type="EMBL" id="CAH0394737.1"/>
    </source>
</evidence>
<organism evidence="14 15">
    <name type="scientific">Bemisia tabaci</name>
    <name type="common">Sweetpotato whitefly</name>
    <name type="synonym">Aleurodes tabaci</name>
    <dbReference type="NCBI Taxonomy" id="7038"/>
    <lineage>
        <taxon>Eukaryota</taxon>
        <taxon>Metazoa</taxon>
        <taxon>Ecdysozoa</taxon>
        <taxon>Arthropoda</taxon>
        <taxon>Hexapoda</taxon>
        <taxon>Insecta</taxon>
        <taxon>Pterygota</taxon>
        <taxon>Neoptera</taxon>
        <taxon>Paraneoptera</taxon>
        <taxon>Hemiptera</taxon>
        <taxon>Sternorrhyncha</taxon>
        <taxon>Aleyrodoidea</taxon>
        <taxon>Aleyrodidae</taxon>
        <taxon>Aleyrodinae</taxon>
        <taxon>Bemisia</taxon>
    </lineage>
</organism>
<dbReference type="GO" id="GO:0005654">
    <property type="term" value="C:nucleoplasm"/>
    <property type="evidence" value="ECO:0007669"/>
    <property type="project" value="UniProtKB-SubCell"/>
</dbReference>
<evidence type="ECO:0000256" key="3">
    <source>
        <dbReference type="ARBA" id="ARBA00022723"/>
    </source>
</evidence>
<evidence type="ECO:0000256" key="2">
    <source>
        <dbReference type="ARBA" id="ARBA00006177"/>
    </source>
</evidence>
<dbReference type="PANTHER" id="PTHR46600:SF1">
    <property type="entry name" value="THAP DOMAIN-CONTAINING PROTEIN 1"/>
    <property type="match status" value="1"/>
</dbReference>
<evidence type="ECO:0000256" key="7">
    <source>
        <dbReference type="ARBA" id="ARBA00023054"/>
    </source>
</evidence>
<keyword evidence="10" id="KW-0539">Nucleus</keyword>
<evidence type="ECO:0000256" key="11">
    <source>
        <dbReference type="ARBA" id="ARBA00023306"/>
    </source>
</evidence>
<evidence type="ECO:0000313" key="15">
    <source>
        <dbReference type="Proteomes" id="UP001152759"/>
    </source>
</evidence>
<comment type="similarity">
    <text evidence="2">Belongs to the THAP1 family.</text>
</comment>
<keyword evidence="15" id="KW-1185">Reference proteome</keyword>
<dbReference type="PANTHER" id="PTHR46600">
    <property type="entry name" value="THAP DOMAIN-CONTAINING"/>
    <property type="match status" value="1"/>
</dbReference>
<dbReference type="Pfam" id="PF05485">
    <property type="entry name" value="THAP"/>
    <property type="match status" value="1"/>
</dbReference>
<evidence type="ECO:0000256" key="8">
    <source>
        <dbReference type="ARBA" id="ARBA00023125"/>
    </source>
</evidence>
<evidence type="ECO:0000256" key="9">
    <source>
        <dbReference type="ARBA" id="ARBA00023163"/>
    </source>
</evidence>
<keyword evidence="7" id="KW-0175">Coiled coil</keyword>
<evidence type="ECO:0000259" key="13">
    <source>
        <dbReference type="PROSITE" id="PS50950"/>
    </source>
</evidence>
<dbReference type="GO" id="GO:0008270">
    <property type="term" value="F:zinc ion binding"/>
    <property type="evidence" value="ECO:0007669"/>
    <property type="project" value="UniProtKB-KW"/>
</dbReference>
<keyword evidence="8 12" id="KW-0238">DNA-binding</keyword>
<keyword evidence="4 12" id="KW-0863">Zinc-finger</keyword>
<dbReference type="EMBL" id="OU963869">
    <property type="protein sequence ID" value="CAH0394737.1"/>
    <property type="molecule type" value="Genomic_DNA"/>
</dbReference>
<evidence type="ECO:0000256" key="12">
    <source>
        <dbReference type="PROSITE-ProRule" id="PRU00309"/>
    </source>
</evidence>
<dbReference type="InterPro" id="IPR026516">
    <property type="entry name" value="THAP1/10"/>
</dbReference>
<evidence type="ECO:0000256" key="6">
    <source>
        <dbReference type="ARBA" id="ARBA00023015"/>
    </source>
</evidence>
<keyword evidence="11" id="KW-0131">Cell cycle</keyword>
<evidence type="ECO:0000256" key="1">
    <source>
        <dbReference type="ARBA" id="ARBA00004642"/>
    </source>
</evidence>
<dbReference type="SMART" id="SM00980">
    <property type="entry name" value="THAP"/>
    <property type="match status" value="1"/>
</dbReference>
<dbReference type="GO" id="GO:0043565">
    <property type="term" value="F:sequence-specific DNA binding"/>
    <property type="evidence" value="ECO:0007669"/>
    <property type="project" value="InterPro"/>
</dbReference>
<evidence type="ECO:0000256" key="10">
    <source>
        <dbReference type="ARBA" id="ARBA00023242"/>
    </source>
</evidence>
<proteinExistence type="inferred from homology"/>
<evidence type="ECO:0000256" key="5">
    <source>
        <dbReference type="ARBA" id="ARBA00022833"/>
    </source>
</evidence>
<keyword evidence="3" id="KW-0479">Metal-binding</keyword>
<evidence type="ECO:0000256" key="4">
    <source>
        <dbReference type="ARBA" id="ARBA00022771"/>
    </source>
</evidence>
<comment type="subcellular location">
    <subcellularLocation>
        <location evidence="1">Nucleus</location>
        <location evidence="1">Nucleoplasm</location>
    </subcellularLocation>
</comment>
<dbReference type="SMART" id="SM00692">
    <property type="entry name" value="DM3"/>
    <property type="match status" value="1"/>
</dbReference>
<sequence length="135" mass="15571">MGHHVSQKQVVVQILIRGLIYFTSMVSCAVCGCSHRTGNRNKPASQVKFEEQNKRPMKFFRFPLSNPEKWQKWVLAIRRNNFTPCKYSRVCEIHFEKKFLKKGVRRVGCISLSPDAIPTIFPAHPPDLEKLASKT</sequence>
<name>A0A9P0AM42_BEMTA</name>
<dbReference type="SUPFAM" id="SSF57716">
    <property type="entry name" value="Glucocorticoid receptor-like (DNA-binding domain)"/>
    <property type="match status" value="1"/>
</dbReference>
<keyword evidence="6" id="KW-0805">Transcription regulation</keyword>
<dbReference type="AlphaFoldDB" id="A0A9P0AM42"/>
<protein>
    <recommendedName>
        <fullName evidence="13">THAP-type domain-containing protein</fullName>
    </recommendedName>
</protein>